<dbReference type="GO" id="GO:0010506">
    <property type="term" value="P:regulation of autophagy"/>
    <property type="evidence" value="ECO:0007669"/>
    <property type="project" value="TreeGrafter"/>
</dbReference>
<name>A0A1W4XGK6_AGRPL</name>
<dbReference type="FunFam" id="3.90.70.10:FF:000092">
    <property type="entry name" value="Ubiquitin carboxyl-terminal hydrolase"/>
    <property type="match status" value="1"/>
</dbReference>
<dbReference type="PROSITE" id="PS50235">
    <property type="entry name" value="USP_3"/>
    <property type="match status" value="1"/>
</dbReference>
<dbReference type="InterPro" id="IPR050164">
    <property type="entry name" value="Peptidase_C19"/>
</dbReference>
<dbReference type="GO" id="GO:0006508">
    <property type="term" value="P:proteolysis"/>
    <property type="evidence" value="ECO:0007669"/>
    <property type="project" value="UniProtKB-KW"/>
</dbReference>
<dbReference type="GO" id="GO:0016579">
    <property type="term" value="P:protein deubiquitination"/>
    <property type="evidence" value="ECO:0007669"/>
    <property type="project" value="InterPro"/>
</dbReference>
<feature type="domain" description="USP" evidence="9">
    <location>
        <begin position="315"/>
        <end position="691"/>
    </location>
</feature>
<evidence type="ECO:0000256" key="4">
    <source>
        <dbReference type="ARBA" id="ARBA00022670"/>
    </source>
</evidence>
<dbReference type="CTD" id="9100"/>
<evidence type="ECO:0000256" key="3">
    <source>
        <dbReference type="ARBA" id="ARBA00012759"/>
    </source>
</evidence>
<dbReference type="InterPro" id="IPR028889">
    <property type="entry name" value="USP"/>
</dbReference>
<dbReference type="Pfam" id="PF00443">
    <property type="entry name" value="UCH"/>
    <property type="match status" value="1"/>
</dbReference>
<dbReference type="GO" id="GO:0030330">
    <property type="term" value="P:DNA damage response, signal transduction by p53 class mediator"/>
    <property type="evidence" value="ECO:0007669"/>
    <property type="project" value="TreeGrafter"/>
</dbReference>
<organism evidence="10 11">
    <name type="scientific">Agrilus planipennis</name>
    <name type="common">Emerald ash borer</name>
    <name type="synonym">Agrilus marcopoli</name>
    <dbReference type="NCBI Taxonomy" id="224129"/>
    <lineage>
        <taxon>Eukaryota</taxon>
        <taxon>Metazoa</taxon>
        <taxon>Ecdysozoa</taxon>
        <taxon>Arthropoda</taxon>
        <taxon>Hexapoda</taxon>
        <taxon>Insecta</taxon>
        <taxon>Pterygota</taxon>
        <taxon>Neoptera</taxon>
        <taxon>Endopterygota</taxon>
        <taxon>Coleoptera</taxon>
        <taxon>Polyphaga</taxon>
        <taxon>Elateriformia</taxon>
        <taxon>Buprestoidea</taxon>
        <taxon>Buprestidae</taxon>
        <taxon>Agrilinae</taxon>
        <taxon>Agrilus</taxon>
    </lineage>
</organism>
<keyword evidence="6 11" id="KW-0378">Hydrolase</keyword>
<sequence>MGNVEKDNTIQFLDLTGIDEQERHWLLSTLFSANERIRFPWKSCSQAKLNGKNYAEIASSSYETHVKNGLLNCTENVVSKANVNVSYKVDIDPQVLSHPGSHQILSEANRIQSYAVHSQSTTSSVVQQLNTTKYSPLNNLGFQANDVKEPVISLPGNHSANSLTQDSSRMSINNNKNYDCSYEGYNNLKCETALDSYIKCDNISSENEDVSAHTNSKEDLKQNDSDEKQKLNNVNVSTPVNSWASLFNKPKNEKPSESVIQSKPHNFEQVFSQNNNSNNKGKHPKIYLGDPCLHRMGEFFINFTVKNQIISLQPRGLINKSNYCYINSILQALIACPPFYNLFYELSRDTSFLNEKRKDAPVITNVMKFINEFNHLPADLRINRRTDKNSKKKELKVMINCDPPIEPNYIYKMLNGIRTDTFLVEGRQEDAEEFLGCLLNGLNDEMLELIKIVDDVYAENNINIDKSKTDDNQLDKDKEWQVMGPKNKGSVTRRMEFIKTPISNIFGGSLRSRIHRAGDLSTDNIQPFFTLPLNIEKATSVREALEVLISKNQLEGVTSSRTNQEVEAWQQVTLEQLPVVLILHLKCFDYKMDGCSKIIKALEFPVDLKIDSKLLSSKNNYTAKEKQYKLFAVVYHDGKEATKGHYITDSYHIGYASWLRYDDSSVKVVLEDQVLKPHGTKVPYLLFYRRSDSVKSK</sequence>
<dbReference type="AlphaFoldDB" id="A0A1W4XGK6"/>
<dbReference type="GO" id="GO:0005634">
    <property type="term" value="C:nucleus"/>
    <property type="evidence" value="ECO:0007669"/>
    <property type="project" value="TreeGrafter"/>
</dbReference>
<dbReference type="InParanoid" id="A0A1W4XGK6"/>
<evidence type="ECO:0000313" key="11">
    <source>
        <dbReference type="RefSeq" id="XP_018331917.1"/>
    </source>
</evidence>
<proteinExistence type="inferred from homology"/>
<feature type="compositionally biased region" description="Basic and acidic residues" evidence="8">
    <location>
        <begin position="215"/>
        <end position="230"/>
    </location>
</feature>
<feature type="region of interest" description="Disordered" evidence="8">
    <location>
        <begin position="206"/>
        <end position="234"/>
    </location>
</feature>
<keyword evidence="5" id="KW-0833">Ubl conjugation pathway</keyword>
<evidence type="ECO:0000313" key="10">
    <source>
        <dbReference type="Proteomes" id="UP000192223"/>
    </source>
</evidence>
<dbReference type="InterPro" id="IPR001394">
    <property type="entry name" value="Peptidase_C19_UCH"/>
</dbReference>
<dbReference type="GO" id="GO:0004843">
    <property type="term" value="F:cysteine-type deubiquitinase activity"/>
    <property type="evidence" value="ECO:0007669"/>
    <property type="project" value="UniProtKB-EC"/>
</dbReference>
<evidence type="ECO:0000256" key="2">
    <source>
        <dbReference type="ARBA" id="ARBA00005427"/>
    </source>
</evidence>
<dbReference type="InterPro" id="IPR038765">
    <property type="entry name" value="Papain-like_cys_pep_sf"/>
</dbReference>
<dbReference type="GO" id="GO:0005829">
    <property type="term" value="C:cytosol"/>
    <property type="evidence" value="ECO:0007669"/>
    <property type="project" value="TreeGrafter"/>
</dbReference>
<dbReference type="GeneID" id="108741571"/>
<keyword evidence="7" id="KW-0788">Thiol protease</keyword>
<protein>
    <recommendedName>
        <fullName evidence="3">ubiquitinyl hydrolase 1</fullName>
        <ecNumber evidence="3">3.4.19.12</ecNumber>
    </recommendedName>
</protein>
<comment type="similarity">
    <text evidence="2">Belongs to the peptidase C19 family. USP10 subfamily.</text>
</comment>
<dbReference type="RefSeq" id="XP_018331917.1">
    <property type="nucleotide sequence ID" value="XM_018476415.1"/>
</dbReference>
<evidence type="ECO:0000256" key="8">
    <source>
        <dbReference type="SAM" id="MobiDB-lite"/>
    </source>
</evidence>
<dbReference type="PANTHER" id="PTHR24006:SF687">
    <property type="entry name" value="UBIQUITIN CARBOXYL-TERMINAL HYDROLASE 10"/>
    <property type="match status" value="1"/>
</dbReference>
<dbReference type="PROSITE" id="PS00973">
    <property type="entry name" value="USP_2"/>
    <property type="match status" value="1"/>
</dbReference>
<dbReference type="SUPFAM" id="SSF54001">
    <property type="entry name" value="Cysteine proteinases"/>
    <property type="match status" value="1"/>
</dbReference>
<dbReference type="EC" id="3.4.19.12" evidence="3"/>
<dbReference type="Gene3D" id="3.90.70.10">
    <property type="entry name" value="Cysteine proteinases"/>
    <property type="match status" value="1"/>
</dbReference>
<evidence type="ECO:0000259" key="9">
    <source>
        <dbReference type="PROSITE" id="PS50235"/>
    </source>
</evidence>
<gene>
    <name evidence="11" type="primary">LOC108741571</name>
</gene>
<dbReference type="OrthoDB" id="429671at2759"/>
<dbReference type="Proteomes" id="UP000192223">
    <property type="component" value="Unplaced"/>
</dbReference>
<dbReference type="STRING" id="224129.A0A1W4XGK6"/>
<dbReference type="InterPro" id="IPR018200">
    <property type="entry name" value="USP_CS"/>
</dbReference>
<evidence type="ECO:0000256" key="6">
    <source>
        <dbReference type="ARBA" id="ARBA00022801"/>
    </source>
</evidence>
<dbReference type="KEGG" id="apln:108741571"/>
<accession>A0A1W4XGK6</accession>
<keyword evidence="4" id="KW-0645">Protease</keyword>
<dbReference type="PANTHER" id="PTHR24006">
    <property type="entry name" value="UBIQUITIN CARBOXYL-TERMINAL HYDROLASE"/>
    <property type="match status" value="1"/>
</dbReference>
<evidence type="ECO:0000256" key="1">
    <source>
        <dbReference type="ARBA" id="ARBA00000707"/>
    </source>
</evidence>
<evidence type="ECO:0000256" key="7">
    <source>
        <dbReference type="ARBA" id="ARBA00022807"/>
    </source>
</evidence>
<reference evidence="11" key="1">
    <citation type="submission" date="2025-08" db="UniProtKB">
        <authorList>
            <consortium name="RefSeq"/>
        </authorList>
    </citation>
    <scope>IDENTIFICATION</scope>
    <source>
        <tissue evidence="11">Entire body</tissue>
    </source>
</reference>
<evidence type="ECO:0000256" key="5">
    <source>
        <dbReference type="ARBA" id="ARBA00022786"/>
    </source>
</evidence>
<comment type="catalytic activity">
    <reaction evidence="1">
        <text>Thiol-dependent hydrolysis of ester, thioester, amide, peptide and isopeptide bonds formed by the C-terminal Gly of ubiquitin (a 76-residue protein attached to proteins as an intracellular targeting signal).</text>
        <dbReference type="EC" id="3.4.19.12"/>
    </reaction>
</comment>
<keyword evidence="10" id="KW-1185">Reference proteome</keyword>